<gene>
    <name evidence="12" type="ORF">E4188_14825</name>
</gene>
<evidence type="ECO:0000256" key="11">
    <source>
        <dbReference type="RuleBase" id="RU000363"/>
    </source>
</evidence>
<comment type="function">
    <text evidence="9">NADP-dependent dehydrogenase with broad substrate specificity acting on 3-hydroxy acids. Catalyzes the NADP-dependent oxidation of L-allo-threonine to L-2-amino-3-keto-butyrate, which is spontaneously decarboxylated into aminoacetone. Also acts on D-threonine, L-serine, D-serine, D-3-hydroxyisobutyrate, L-3-hydroxyisobutyrate, D-glycerate and L-glycerate. Able to catalyze the reduction of the malonic semialdehyde to 3-hydroxypropionic acid. YdfG is apparently supplementing RutE, the presumed malonic semialdehyde reductase involved in pyrimidine degradation since both are able to detoxify malonic semialdehyde.</text>
</comment>
<evidence type="ECO:0000256" key="9">
    <source>
        <dbReference type="ARBA" id="ARBA00045650"/>
    </source>
</evidence>
<proteinExistence type="inferred from homology"/>
<dbReference type="Gene3D" id="3.40.50.720">
    <property type="entry name" value="NAD(P)-binding Rossmann-like Domain"/>
    <property type="match status" value="1"/>
</dbReference>
<evidence type="ECO:0000256" key="3">
    <source>
        <dbReference type="ARBA" id="ARBA00043812"/>
    </source>
</evidence>
<evidence type="ECO:0000256" key="8">
    <source>
        <dbReference type="ARBA" id="ARBA00044349"/>
    </source>
</evidence>
<comment type="similarity">
    <text evidence="1 11">Belongs to the short-chain dehydrogenases/reductases (SDR) family.</text>
</comment>
<dbReference type="RefSeq" id="WP_042648982.1">
    <property type="nucleotide sequence ID" value="NZ_CAWMGL010000083.1"/>
</dbReference>
<dbReference type="SUPFAM" id="SSF51735">
    <property type="entry name" value="NAD(P)-binding Rossmann-fold domains"/>
    <property type="match status" value="1"/>
</dbReference>
<evidence type="ECO:0000256" key="4">
    <source>
        <dbReference type="ARBA" id="ARBA00044050"/>
    </source>
</evidence>
<keyword evidence="2" id="KW-0560">Oxidoreductase</keyword>
<dbReference type="EC" id="1.1.1.381" evidence="5"/>
<keyword evidence="13" id="KW-1185">Reference proteome</keyword>
<dbReference type="Proteomes" id="UP000502657">
    <property type="component" value="Chromosome"/>
</dbReference>
<evidence type="ECO:0000256" key="1">
    <source>
        <dbReference type="ARBA" id="ARBA00006484"/>
    </source>
</evidence>
<name>A0ABX6NTE4_AERME</name>
<evidence type="ECO:0000313" key="12">
    <source>
        <dbReference type="EMBL" id="QJT39646.1"/>
    </source>
</evidence>
<dbReference type="EC" id="1.1.1.298" evidence="4"/>
<evidence type="ECO:0000256" key="5">
    <source>
        <dbReference type="ARBA" id="ARBA00044059"/>
    </source>
</evidence>
<reference evidence="12 13" key="1">
    <citation type="submission" date="2019-03" db="EMBL/GenBank/DDBJ databases">
        <title>Novel transposon Tn6433 accelerates the dissemination of tet(E) in Aeromonas from aerobic biofilm under oxytetracycline stress.</title>
        <authorList>
            <person name="Shi Y."/>
            <person name="Tian Z."/>
            <person name="Zhang Y."/>
            <person name="Zhang H."/>
            <person name="Yang M."/>
        </authorList>
    </citation>
    <scope>NUCLEOTIDE SEQUENCE [LARGE SCALE GENOMIC DNA]</scope>
    <source>
        <strain evidence="12 13">R50-22</strain>
    </source>
</reference>
<protein>
    <recommendedName>
        <fullName evidence="6">NADP-dependent 3-hydroxy acid dehydrogenase YdfG</fullName>
        <ecNumber evidence="4">1.1.1.298</ecNumber>
        <ecNumber evidence="5">1.1.1.381</ecNumber>
    </recommendedName>
    <alternativeName>
        <fullName evidence="8">L-allo-threonine dehydrogenase</fullName>
    </alternativeName>
    <alternativeName>
        <fullName evidence="7">Malonic semialdehyde reductase</fullName>
    </alternativeName>
</protein>
<dbReference type="Pfam" id="PF00106">
    <property type="entry name" value="adh_short"/>
    <property type="match status" value="1"/>
</dbReference>
<comment type="catalytic activity">
    <reaction evidence="3">
        <text>L-allo-threonine + NADP(+) = aminoacetone + CO2 + NADPH</text>
        <dbReference type="Rhea" id="RHEA:43524"/>
        <dbReference type="ChEBI" id="CHEBI:16526"/>
        <dbReference type="ChEBI" id="CHEBI:57783"/>
        <dbReference type="ChEBI" id="CHEBI:58320"/>
        <dbReference type="ChEBI" id="CHEBI:58349"/>
        <dbReference type="ChEBI" id="CHEBI:58585"/>
        <dbReference type="EC" id="1.1.1.381"/>
    </reaction>
</comment>
<dbReference type="PRINTS" id="PR00081">
    <property type="entry name" value="GDHRDH"/>
</dbReference>
<dbReference type="InterPro" id="IPR020904">
    <property type="entry name" value="Sc_DH/Rdtase_CS"/>
</dbReference>
<dbReference type="PANTHER" id="PTHR43086:SF3">
    <property type="entry name" value="NADP-DEPENDENT 3-HYDROXY ACID DEHYDROGENASE YDFG"/>
    <property type="match status" value="1"/>
</dbReference>
<dbReference type="EMBL" id="CP038448">
    <property type="protein sequence ID" value="QJT39646.1"/>
    <property type="molecule type" value="Genomic_DNA"/>
</dbReference>
<evidence type="ECO:0000256" key="7">
    <source>
        <dbReference type="ARBA" id="ARBA00044271"/>
    </source>
</evidence>
<organism evidence="12 13">
    <name type="scientific">Aeromonas media</name>
    <dbReference type="NCBI Taxonomy" id="651"/>
    <lineage>
        <taxon>Bacteria</taxon>
        <taxon>Pseudomonadati</taxon>
        <taxon>Pseudomonadota</taxon>
        <taxon>Gammaproteobacteria</taxon>
        <taxon>Aeromonadales</taxon>
        <taxon>Aeromonadaceae</taxon>
        <taxon>Aeromonas</taxon>
    </lineage>
</organism>
<dbReference type="PANTHER" id="PTHR43086">
    <property type="entry name" value="VERY-LONG-CHAIN 3-OXOOACYL-COA REDUCTASE"/>
    <property type="match status" value="1"/>
</dbReference>
<dbReference type="PIRSF" id="PIRSF000126">
    <property type="entry name" value="11-beta-HSD1"/>
    <property type="match status" value="1"/>
</dbReference>
<evidence type="ECO:0000256" key="6">
    <source>
        <dbReference type="ARBA" id="ARBA00044065"/>
    </source>
</evidence>
<sequence length="265" mass="28247">MTIKPRVLITGASSGIGTTYADRFARRGHDLVLVARDEARLTALASRLRQAYGVAVDILPADLTQPRELTAVEARLRDDASIGILINNAGAGQVGHFLAQTASSVEQLLALNTTALARLAVAIAPRLVQAGEGAIVNIGSVVGLAPEFGTTIYGATKAFVLFLSQGMSLELSPKGVYVQAVLPAATRTDIWARTGIDPDSLPELMEVEELVDAALVGFDRREAVTIPPLHEASRWDELDGARKALLSDLRQAHAAERYQVAPQDH</sequence>
<comment type="catalytic activity">
    <reaction evidence="10">
        <text>3-hydroxypropanoate + NADP(+) = 3-oxopropanoate + NADPH + H(+)</text>
        <dbReference type="Rhea" id="RHEA:26438"/>
        <dbReference type="ChEBI" id="CHEBI:15378"/>
        <dbReference type="ChEBI" id="CHEBI:16510"/>
        <dbReference type="ChEBI" id="CHEBI:33190"/>
        <dbReference type="ChEBI" id="CHEBI:57783"/>
        <dbReference type="ChEBI" id="CHEBI:58349"/>
        <dbReference type="EC" id="1.1.1.298"/>
    </reaction>
</comment>
<evidence type="ECO:0000256" key="10">
    <source>
        <dbReference type="ARBA" id="ARBA00047274"/>
    </source>
</evidence>
<dbReference type="PROSITE" id="PS00061">
    <property type="entry name" value="ADH_SHORT"/>
    <property type="match status" value="1"/>
</dbReference>
<dbReference type="InterPro" id="IPR036291">
    <property type="entry name" value="NAD(P)-bd_dom_sf"/>
</dbReference>
<evidence type="ECO:0000313" key="13">
    <source>
        <dbReference type="Proteomes" id="UP000502657"/>
    </source>
</evidence>
<dbReference type="PRINTS" id="PR00080">
    <property type="entry name" value="SDRFAMILY"/>
</dbReference>
<dbReference type="CDD" id="cd05233">
    <property type="entry name" value="SDR_c"/>
    <property type="match status" value="1"/>
</dbReference>
<accession>A0ABX6NTE4</accession>
<dbReference type="InterPro" id="IPR002347">
    <property type="entry name" value="SDR_fam"/>
</dbReference>
<evidence type="ECO:0000256" key="2">
    <source>
        <dbReference type="ARBA" id="ARBA00023002"/>
    </source>
</evidence>